<comment type="pathway">
    <text evidence="2 12">One-carbon metabolism; tetrahydrofolate interconversion.</text>
</comment>
<keyword evidence="8" id="KW-0520">NAD</keyword>
<sequence length="274" mass="30172">MAHSVEFFPPKNAAGEERLRDAVTTLLPLNPEYASVTFGAGGSTRERTFAAVTMIRQEYGLESVPHLSCIGSTVAGIREILEDYRAQGIHRIVALRGDLPEGMENPGHFQHAADLVAFIRRFGGFEIYVAGYPDIHPQAGSARDDVAHLVAKIKAGADAVITQYFFNPDAYLQLRDDLLRQGVEVPVVVGVMPIGNYAQIARFSAMCGADLPQYVRRRMEAYADDAQSQYEFGIDLLSRQCQLLLREGAPGLHFYTLNQAEATAAIWRNLGLES</sequence>
<evidence type="ECO:0000256" key="12">
    <source>
        <dbReference type="RuleBase" id="RU003862"/>
    </source>
</evidence>
<name>A0A845UNT8_9PROT</name>
<evidence type="ECO:0000256" key="4">
    <source>
        <dbReference type="ARBA" id="ARBA00022605"/>
    </source>
</evidence>
<gene>
    <name evidence="13" type="primary">metF</name>
    <name evidence="13" type="ORF">GL267_11420</name>
</gene>
<keyword evidence="7 12" id="KW-0560">Oxidoreductase</keyword>
<dbReference type="PANTHER" id="PTHR45754:SF3">
    <property type="entry name" value="METHYLENETETRAHYDROFOLATE REDUCTASE (NADPH)"/>
    <property type="match status" value="1"/>
</dbReference>
<proteinExistence type="inferred from homology"/>
<evidence type="ECO:0000256" key="2">
    <source>
        <dbReference type="ARBA" id="ARBA00004777"/>
    </source>
</evidence>
<evidence type="ECO:0000256" key="5">
    <source>
        <dbReference type="ARBA" id="ARBA00022630"/>
    </source>
</evidence>
<dbReference type="Pfam" id="PF02219">
    <property type="entry name" value="MTHFR"/>
    <property type="match status" value="1"/>
</dbReference>
<comment type="similarity">
    <text evidence="3 12">Belongs to the methylenetetrahydrofolate reductase family.</text>
</comment>
<dbReference type="NCBIfam" id="TIGR00676">
    <property type="entry name" value="fadh2"/>
    <property type="match status" value="1"/>
</dbReference>
<dbReference type="GO" id="GO:0035999">
    <property type="term" value="P:tetrahydrofolate interconversion"/>
    <property type="evidence" value="ECO:0007669"/>
    <property type="project" value="UniProtKB-UniPathway"/>
</dbReference>
<dbReference type="InterPro" id="IPR003171">
    <property type="entry name" value="Mehydrof_redctse-like"/>
</dbReference>
<keyword evidence="9" id="KW-0486">Methionine biosynthesis</keyword>
<comment type="catalytic activity">
    <reaction evidence="11">
        <text>(6S)-5-methyl-5,6,7,8-tetrahydrofolate + NAD(+) = (6R)-5,10-methylene-5,6,7,8-tetrahydrofolate + NADH + H(+)</text>
        <dbReference type="Rhea" id="RHEA:19821"/>
        <dbReference type="ChEBI" id="CHEBI:15378"/>
        <dbReference type="ChEBI" id="CHEBI:15636"/>
        <dbReference type="ChEBI" id="CHEBI:18608"/>
        <dbReference type="ChEBI" id="CHEBI:57540"/>
        <dbReference type="ChEBI" id="CHEBI:57945"/>
        <dbReference type="EC" id="1.5.1.54"/>
    </reaction>
    <physiologicalReaction direction="right-to-left" evidence="11">
        <dbReference type="Rhea" id="RHEA:19823"/>
    </physiologicalReaction>
</comment>
<dbReference type="GO" id="GO:0071949">
    <property type="term" value="F:FAD binding"/>
    <property type="evidence" value="ECO:0007669"/>
    <property type="project" value="TreeGrafter"/>
</dbReference>
<evidence type="ECO:0000256" key="10">
    <source>
        <dbReference type="ARBA" id="ARBA00034478"/>
    </source>
</evidence>
<comment type="pathway">
    <text evidence="10">Amino-acid biosynthesis; L-methionine biosynthesis via de novo pathway.</text>
</comment>
<dbReference type="EC" id="1.5.1.54" evidence="12"/>
<dbReference type="RefSeq" id="WP_163098440.1">
    <property type="nucleotide sequence ID" value="NZ_CP127523.1"/>
</dbReference>
<keyword evidence="5 12" id="KW-0285">Flavoprotein</keyword>
<evidence type="ECO:0000256" key="8">
    <source>
        <dbReference type="ARBA" id="ARBA00023027"/>
    </source>
</evidence>
<evidence type="ECO:0000256" key="11">
    <source>
        <dbReference type="ARBA" id="ARBA00048628"/>
    </source>
</evidence>
<evidence type="ECO:0000313" key="13">
    <source>
        <dbReference type="EMBL" id="NDU43218.1"/>
    </source>
</evidence>
<dbReference type="GO" id="GO:0106312">
    <property type="term" value="F:methylenetetrahydrofolate reductase (NADH) activity"/>
    <property type="evidence" value="ECO:0007669"/>
    <property type="project" value="UniProtKB-EC"/>
</dbReference>
<dbReference type="InterPro" id="IPR004620">
    <property type="entry name" value="MTHF_reductase_bac"/>
</dbReference>
<dbReference type="GO" id="GO:0005829">
    <property type="term" value="C:cytosol"/>
    <property type="evidence" value="ECO:0007669"/>
    <property type="project" value="InterPro"/>
</dbReference>
<dbReference type="GO" id="GO:0009086">
    <property type="term" value="P:methionine biosynthetic process"/>
    <property type="evidence" value="ECO:0007669"/>
    <property type="project" value="UniProtKB-KW"/>
</dbReference>
<comment type="caution">
    <text evidence="13">The sequence shown here is derived from an EMBL/GenBank/DDBJ whole genome shotgun (WGS) entry which is preliminary data.</text>
</comment>
<evidence type="ECO:0000256" key="6">
    <source>
        <dbReference type="ARBA" id="ARBA00022827"/>
    </source>
</evidence>
<organism evidence="13">
    <name type="scientific">Acidithiobacillus ferrianus</name>
    <dbReference type="NCBI Taxonomy" id="2678518"/>
    <lineage>
        <taxon>Bacteria</taxon>
        <taxon>Pseudomonadati</taxon>
        <taxon>Pseudomonadota</taxon>
        <taxon>Acidithiobacillia</taxon>
        <taxon>Acidithiobacillales</taxon>
        <taxon>Acidithiobacillaceae</taxon>
        <taxon>Acidithiobacillus</taxon>
    </lineage>
</organism>
<dbReference type="UniPathway" id="UPA00193"/>
<evidence type="ECO:0000256" key="1">
    <source>
        <dbReference type="ARBA" id="ARBA00001974"/>
    </source>
</evidence>
<dbReference type="EMBL" id="WNJL01000037">
    <property type="protein sequence ID" value="NDU43218.1"/>
    <property type="molecule type" value="Genomic_DNA"/>
</dbReference>
<reference evidence="13" key="1">
    <citation type="submission" date="2019-11" db="EMBL/GenBank/DDBJ databases">
        <title>Acidithiobacillus ferrianus sp. nov.: a facultatively anaerobic and extremely acidophilic chemolithoautotroph.</title>
        <authorList>
            <person name="Norris P.R."/>
            <person name="Falagan C."/>
            <person name="Moya-Beltran A."/>
            <person name="Castro M."/>
            <person name="Quatrini R."/>
            <person name="Johnson D.B."/>
        </authorList>
    </citation>
    <scope>NUCLEOTIDE SEQUENCE [LARGE SCALE GENOMIC DNA]</scope>
    <source>
        <strain evidence="13">MG</strain>
    </source>
</reference>
<dbReference type="SUPFAM" id="SSF51730">
    <property type="entry name" value="FAD-linked oxidoreductase"/>
    <property type="match status" value="1"/>
</dbReference>
<evidence type="ECO:0000256" key="3">
    <source>
        <dbReference type="ARBA" id="ARBA00006743"/>
    </source>
</evidence>
<dbReference type="Gene3D" id="3.20.20.220">
    <property type="match status" value="1"/>
</dbReference>
<evidence type="ECO:0000256" key="7">
    <source>
        <dbReference type="ARBA" id="ARBA00023002"/>
    </source>
</evidence>
<accession>A0A845UNT8</accession>
<protein>
    <recommendedName>
        <fullName evidence="12">Methylenetetrahydrofolate reductase</fullName>
        <ecNumber evidence="12">1.5.1.54</ecNumber>
    </recommendedName>
</protein>
<comment type="cofactor">
    <cofactor evidence="1 12">
        <name>FAD</name>
        <dbReference type="ChEBI" id="CHEBI:57692"/>
    </cofactor>
</comment>
<dbReference type="CDD" id="cd00537">
    <property type="entry name" value="MTHFR"/>
    <property type="match status" value="1"/>
</dbReference>
<keyword evidence="4" id="KW-0028">Amino-acid biosynthesis</keyword>
<keyword evidence="6 12" id="KW-0274">FAD</keyword>
<evidence type="ECO:0000256" key="9">
    <source>
        <dbReference type="ARBA" id="ARBA00023167"/>
    </source>
</evidence>
<dbReference type="PANTHER" id="PTHR45754">
    <property type="entry name" value="METHYLENETETRAHYDROFOLATE REDUCTASE"/>
    <property type="match status" value="1"/>
</dbReference>
<dbReference type="InterPro" id="IPR029041">
    <property type="entry name" value="FAD-linked_oxidoreductase-like"/>
</dbReference>
<dbReference type="AlphaFoldDB" id="A0A845UNT8"/>